<comment type="caution">
    <text evidence="2">The sequence shown here is derived from an EMBL/GenBank/DDBJ whole genome shotgun (WGS) entry which is preliminary data.</text>
</comment>
<sequence length="237" mass="25820">MDFRRLASPVAGATIPGGRLKTQGSKPINQTMNGTTNNKLVTGPVGLGPHSTSWIGASSPAVPFFTLQGRAKWKPHTRNDGSKPENKTTAMPEHTDKLYRMAPLGHRPPLRLRGGNRDISDNIDTDNDQGDGQIIITSTNVRKRNAGESPPGAVPENITTESLAIEYHIKDCKLFLQDMIIATKIGKKWMQGIEDFLEKIQSCSGNIALESAVIAGRYQEAKTKLLSVQEAYGHLHA</sequence>
<feature type="compositionally biased region" description="Basic and acidic residues" evidence="1">
    <location>
        <begin position="77"/>
        <end position="86"/>
    </location>
</feature>
<organism evidence="2 3">
    <name type="scientific">Macrosiphum euphorbiae</name>
    <name type="common">potato aphid</name>
    <dbReference type="NCBI Taxonomy" id="13131"/>
    <lineage>
        <taxon>Eukaryota</taxon>
        <taxon>Metazoa</taxon>
        <taxon>Ecdysozoa</taxon>
        <taxon>Arthropoda</taxon>
        <taxon>Hexapoda</taxon>
        <taxon>Insecta</taxon>
        <taxon>Pterygota</taxon>
        <taxon>Neoptera</taxon>
        <taxon>Paraneoptera</taxon>
        <taxon>Hemiptera</taxon>
        <taxon>Sternorrhyncha</taxon>
        <taxon>Aphidomorpha</taxon>
        <taxon>Aphidoidea</taxon>
        <taxon>Aphididae</taxon>
        <taxon>Macrosiphini</taxon>
        <taxon>Macrosiphum</taxon>
    </lineage>
</organism>
<name>A0AAV0WFL5_9HEMI</name>
<evidence type="ECO:0000313" key="3">
    <source>
        <dbReference type="Proteomes" id="UP001160148"/>
    </source>
</evidence>
<accession>A0AAV0WFL5</accession>
<gene>
    <name evidence="2" type="ORF">MEUPH1_LOCUS10463</name>
</gene>
<evidence type="ECO:0000313" key="2">
    <source>
        <dbReference type="EMBL" id="CAI6354463.1"/>
    </source>
</evidence>
<dbReference type="Proteomes" id="UP001160148">
    <property type="component" value="Unassembled WGS sequence"/>
</dbReference>
<reference evidence="2 3" key="1">
    <citation type="submission" date="2023-01" db="EMBL/GenBank/DDBJ databases">
        <authorList>
            <person name="Whitehead M."/>
        </authorList>
    </citation>
    <scope>NUCLEOTIDE SEQUENCE [LARGE SCALE GENOMIC DNA]</scope>
</reference>
<dbReference type="AlphaFoldDB" id="A0AAV0WFL5"/>
<keyword evidence="3" id="KW-1185">Reference proteome</keyword>
<dbReference type="EMBL" id="CARXXK010000002">
    <property type="protein sequence ID" value="CAI6354463.1"/>
    <property type="molecule type" value="Genomic_DNA"/>
</dbReference>
<feature type="compositionally biased region" description="Polar residues" evidence="1">
    <location>
        <begin position="22"/>
        <end position="37"/>
    </location>
</feature>
<feature type="region of interest" description="Disordered" evidence="1">
    <location>
        <begin position="73"/>
        <end position="92"/>
    </location>
</feature>
<protein>
    <submittedName>
        <fullName evidence="2">Uncharacterized protein</fullName>
    </submittedName>
</protein>
<proteinExistence type="predicted"/>
<evidence type="ECO:0000256" key="1">
    <source>
        <dbReference type="SAM" id="MobiDB-lite"/>
    </source>
</evidence>
<feature type="region of interest" description="Disordered" evidence="1">
    <location>
        <begin position="14"/>
        <end position="37"/>
    </location>
</feature>